<name>A0ACC3STC0_LIPKO</name>
<keyword evidence="2" id="KW-1185">Reference proteome</keyword>
<gene>
    <name evidence="1" type="ORF">V1525DRAFT_390966</name>
</gene>
<reference evidence="2" key="1">
    <citation type="journal article" date="2024" name="Front. Bioeng. Biotechnol.">
        <title>Genome-scale model development and genomic sequencing of the oleaginous clade Lipomyces.</title>
        <authorList>
            <person name="Czajka J.J."/>
            <person name="Han Y."/>
            <person name="Kim J."/>
            <person name="Mondo S.J."/>
            <person name="Hofstad B.A."/>
            <person name="Robles A."/>
            <person name="Haridas S."/>
            <person name="Riley R."/>
            <person name="LaButti K."/>
            <person name="Pangilinan J."/>
            <person name="Andreopoulos W."/>
            <person name="Lipzen A."/>
            <person name="Yan J."/>
            <person name="Wang M."/>
            <person name="Ng V."/>
            <person name="Grigoriev I.V."/>
            <person name="Spatafora J.W."/>
            <person name="Magnuson J.K."/>
            <person name="Baker S.E."/>
            <person name="Pomraning K.R."/>
        </authorList>
    </citation>
    <scope>NUCLEOTIDE SEQUENCE [LARGE SCALE GENOMIC DNA]</scope>
    <source>
        <strain evidence="2">CBS 7786</strain>
    </source>
</reference>
<accession>A0ACC3STC0</accession>
<proteinExistence type="predicted"/>
<protein>
    <submittedName>
        <fullName evidence="1">Uncharacterized protein</fullName>
    </submittedName>
</protein>
<dbReference type="EMBL" id="MU971442">
    <property type="protein sequence ID" value="KAK9234898.1"/>
    <property type="molecule type" value="Genomic_DNA"/>
</dbReference>
<dbReference type="Proteomes" id="UP001433508">
    <property type="component" value="Unassembled WGS sequence"/>
</dbReference>
<feature type="non-terminal residue" evidence="1">
    <location>
        <position position="118"/>
    </location>
</feature>
<evidence type="ECO:0000313" key="2">
    <source>
        <dbReference type="Proteomes" id="UP001433508"/>
    </source>
</evidence>
<evidence type="ECO:0000313" key="1">
    <source>
        <dbReference type="EMBL" id="KAK9234898.1"/>
    </source>
</evidence>
<organism evidence="1 2">
    <name type="scientific">Lipomyces kononenkoae</name>
    <name type="common">Yeast</name>
    <dbReference type="NCBI Taxonomy" id="34357"/>
    <lineage>
        <taxon>Eukaryota</taxon>
        <taxon>Fungi</taxon>
        <taxon>Dikarya</taxon>
        <taxon>Ascomycota</taxon>
        <taxon>Saccharomycotina</taxon>
        <taxon>Lipomycetes</taxon>
        <taxon>Lipomycetales</taxon>
        <taxon>Lipomycetaceae</taxon>
        <taxon>Lipomyces</taxon>
    </lineage>
</organism>
<comment type="caution">
    <text evidence="1">The sequence shown here is derived from an EMBL/GenBank/DDBJ whole genome shotgun (WGS) entry which is preliminary data.</text>
</comment>
<sequence length="118" mass="12600">MTRSFATETNIDIDERELEVERLATSFQIVLITLGARGVFFSTKTGGKALVPGVKVEPIVGTTAAGDTFVGYFATAFAKFVETGASPKYFDAEIYGAVKNANTCSGEVRTTMQSIPFG</sequence>